<feature type="binding site" evidence="4">
    <location>
        <position position="12"/>
    </location>
    <ligand>
        <name>a divalent metal cation</name>
        <dbReference type="ChEBI" id="CHEBI:60240"/>
    </ligand>
</feature>
<dbReference type="EC" id="3.1.3.5" evidence="4"/>
<comment type="cofactor">
    <cofactor evidence="4">
        <name>a divalent metal cation</name>
        <dbReference type="ChEBI" id="CHEBI:60240"/>
    </cofactor>
    <text evidence="4">Binds 1 divalent metal cation per subunit.</text>
</comment>
<dbReference type="Pfam" id="PF01975">
    <property type="entry name" value="SurE"/>
    <property type="match status" value="1"/>
</dbReference>
<evidence type="ECO:0000313" key="7">
    <source>
        <dbReference type="Proteomes" id="UP000276588"/>
    </source>
</evidence>
<comment type="function">
    <text evidence="4">Nucleotidase that shows phosphatase activity on nucleoside 5'-monophosphates.</text>
</comment>
<dbReference type="RefSeq" id="WP_120100796.1">
    <property type="nucleotide sequence ID" value="NZ_QKNY01000003.1"/>
</dbReference>
<organism evidence="6 7">
    <name type="scientific">Halonotius aquaticus</name>
    <dbReference type="NCBI Taxonomy" id="2216978"/>
    <lineage>
        <taxon>Archaea</taxon>
        <taxon>Methanobacteriati</taxon>
        <taxon>Methanobacteriota</taxon>
        <taxon>Stenosarchaea group</taxon>
        <taxon>Halobacteria</taxon>
        <taxon>Halobacteriales</taxon>
        <taxon>Haloferacaceae</taxon>
        <taxon>Halonotius</taxon>
    </lineage>
</organism>
<keyword evidence="3 4" id="KW-0378">Hydrolase</keyword>
<evidence type="ECO:0000313" key="6">
    <source>
        <dbReference type="EMBL" id="RJX44887.1"/>
    </source>
</evidence>
<dbReference type="Proteomes" id="UP000276588">
    <property type="component" value="Unassembled WGS sequence"/>
</dbReference>
<dbReference type="EMBL" id="QKNY01000003">
    <property type="protein sequence ID" value="RJX44887.1"/>
    <property type="molecule type" value="Genomic_DNA"/>
</dbReference>
<dbReference type="InterPro" id="IPR036523">
    <property type="entry name" value="SurE-like_sf"/>
</dbReference>
<keyword evidence="2 4" id="KW-0479">Metal-binding</keyword>
<sequence length="273" mass="28716">MDAPRILLTNDDGIDSVGFRALYEGLSAVGDVVAVAPADDQSAVGRTVSEVVEFADHEYGYAIHGTPVDCVIAGLGSICPDVDLVVSGCNKGGNLGAYVLGRSGTVSAAVEAAFFGVPAISVSMYIEGGDDWASLATEPDDFTTARDATTYLVDQATTSDVFDVADYLNVNVPFRDNAGVTGSIPMRVTRPSMRYEMGAEQNGGREIELKDGIWDVMRGDSVDDPVGTDRRAVADGEISVSPLTAPHSTQHHDALDEIVADYTSNTETNADAE</sequence>
<dbReference type="InterPro" id="IPR002828">
    <property type="entry name" value="SurE-like_Pase/nucleotidase"/>
</dbReference>
<reference evidence="6 7" key="1">
    <citation type="submission" date="2018-06" db="EMBL/GenBank/DDBJ databases">
        <title>Halonotius sp. F13-13 a new haloarchaeeon isolated from a solar saltern from Isla Cristina, Huelva, Spain.</title>
        <authorList>
            <person name="Duran-Viseras A."/>
            <person name="Sanchez-Porro C."/>
            <person name="Ventosa A."/>
        </authorList>
    </citation>
    <scope>NUCLEOTIDE SEQUENCE [LARGE SCALE GENOMIC DNA]</scope>
    <source>
        <strain evidence="6 7">F13-13</strain>
    </source>
</reference>
<protein>
    <recommendedName>
        <fullName evidence="4">5'-nucleotidase SurE</fullName>
        <ecNumber evidence="4">3.1.3.5</ecNumber>
    </recommendedName>
    <alternativeName>
        <fullName evidence="4">Nucleoside 5'-monophosphate phosphohydrolase</fullName>
    </alternativeName>
</protein>
<keyword evidence="4" id="KW-0547">Nucleotide-binding</keyword>
<evidence type="ECO:0000256" key="3">
    <source>
        <dbReference type="ARBA" id="ARBA00022801"/>
    </source>
</evidence>
<feature type="binding site" evidence="4">
    <location>
        <position position="11"/>
    </location>
    <ligand>
        <name>a divalent metal cation</name>
        <dbReference type="ChEBI" id="CHEBI:60240"/>
    </ligand>
</feature>
<evidence type="ECO:0000256" key="4">
    <source>
        <dbReference type="HAMAP-Rule" id="MF_00060"/>
    </source>
</evidence>
<dbReference type="GO" id="GO:0008253">
    <property type="term" value="F:5'-nucleotidase activity"/>
    <property type="evidence" value="ECO:0007669"/>
    <property type="project" value="UniProtKB-UniRule"/>
</dbReference>
<dbReference type="GO" id="GO:0000166">
    <property type="term" value="F:nucleotide binding"/>
    <property type="evidence" value="ECO:0007669"/>
    <property type="project" value="UniProtKB-KW"/>
</dbReference>
<dbReference type="SUPFAM" id="SSF64167">
    <property type="entry name" value="SurE-like"/>
    <property type="match status" value="1"/>
</dbReference>
<gene>
    <name evidence="4 6" type="primary">surE</name>
    <name evidence="6" type="ORF">DM826_01930</name>
</gene>
<dbReference type="PANTHER" id="PTHR30457">
    <property type="entry name" value="5'-NUCLEOTIDASE SURE"/>
    <property type="match status" value="1"/>
</dbReference>
<evidence type="ECO:0000256" key="1">
    <source>
        <dbReference type="ARBA" id="ARBA00011062"/>
    </source>
</evidence>
<dbReference type="InterPro" id="IPR030048">
    <property type="entry name" value="SurE"/>
</dbReference>
<evidence type="ECO:0000256" key="2">
    <source>
        <dbReference type="ARBA" id="ARBA00022723"/>
    </source>
</evidence>
<dbReference type="AlphaFoldDB" id="A0A3A6Q2R0"/>
<feature type="binding site" evidence="4">
    <location>
        <position position="90"/>
    </location>
    <ligand>
        <name>a divalent metal cation</name>
        <dbReference type="ChEBI" id="CHEBI:60240"/>
    </ligand>
</feature>
<name>A0A3A6Q2R0_9EURY</name>
<feature type="binding site" evidence="4">
    <location>
        <position position="42"/>
    </location>
    <ligand>
        <name>a divalent metal cation</name>
        <dbReference type="ChEBI" id="CHEBI:60240"/>
    </ligand>
</feature>
<keyword evidence="4" id="KW-0963">Cytoplasm</keyword>
<proteinExistence type="inferred from homology"/>
<evidence type="ECO:0000259" key="5">
    <source>
        <dbReference type="Pfam" id="PF01975"/>
    </source>
</evidence>
<comment type="similarity">
    <text evidence="1 4">Belongs to the SurE nucleotidase family.</text>
</comment>
<comment type="catalytic activity">
    <reaction evidence="4">
        <text>a ribonucleoside 5'-phosphate + H2O = a ribonucleoside + phosphate</text>
        <dbReference type="Rhea" id="RHEA:12484"/>
        <dbReference type="ChEBI" id="CHEBI:15377"/>
        <dbReference type="ChEBI" id="CHEBI:18254"/>
        <dbReference type="ChEBI" id="CHEBI:43474"/>
        <dbReference type="ChEBI" id="CHEBI:58043"/>
        <dbReference type="EC" id="3.1.3.5"/>
    </reaction>
</comment>
<comment type="subcellular location">
    <subcellularLocation>
        <location evidence="4">Cytoplasm</location>
    </subcellularLocation>
</comment>
<comment type="caution">
    <text evidence="6">The sequence shown here is derived from an EMBL/GenBank/DDBJ whole genome shotgun (WGS) entry which is preliminary data.</text>
</comment>
<dbReference type="OrthoDB" id="26873at2157"/>
<dbReference type="NCBIfam" id="TIGR00087">
    <property type="entry name" value="surE"/>
    <property type="match status" value="1"/>
</dbReference>
<dbReference type="Gene3D" id="3.40.1210.10">
    <property type="entry name" value="Survival protein SurE-like phosphatase/nucleotidase"/>
    <property type="match status" value="1"/>
</dbReference>
<dbReference type="HAMAP" id="MF_00060">
    <property type="entry name" value="SurE"/>
    <property type="match status" value="1"/>
</dbReference>
<dbReference type="GO" id="GO:0046872">
    <property type="term" value="F:metal ion binding"/>
    <property type="evidence" value="ECO:0007669"/>
    <property type="project" value="UniProtKB-UniRule"/>
</dbReference>
<dbReference type="GO" id="GO:0005737">
    <property type="term" value="C:cytoplasm"/>
    <property type="evidence" value="ECO:0007669"/>
    <property type="project" value="UniProtKB-SubCell"/>
</dbReference>
<dbReference type="PANTHER" id="PTHR30457:SF0">
    <property type="entry name" value="PHOSPHATASE, PUTATIVE (AFU_ORTHOLOGUE AFUA_4G01070)-RELATED"/>
    <property type="match status" value="1"/>
</dbReference>
<feature type="domain" description="Survival protein SurE-like phosphatase/nucleotidase" evidence="5">
    <location>
        <begin position="6"/>
        <end position="193"/>
    </location>
</feature>
<accession>A0A3A6Q2R0</accession>
<keyword evidence="7" id="KW-1185">Reference proteome</keyword>